<feature type="region of interest" description="Disordered" evidence="5">
    <location>
        <begin position="93"/>
        <end position="115"/>
    </location>
</feature>
<name>A0A9P8WD21_9HYPO</name>
<dbReference type="InterPro" id="IPR002938">
    <property type="entry name" value="FAD-bd"/>
</dbReference>
<evidence type="ECO:0000313" key="9">
    <source>
        <dbReference type="Proteomes" id="UP000777438"/>
    </source>
</evidence>
<evidence type="ECO:0000256" key="2">
    <source>
        <dbReference type="ARBA" id="ARBA00022630"/>
    </source>
</evidence>
<evidence type="ECO:0000313" key="8">
    <source>
        <dbReference type="EMBL" id="KAH6894456.1"/>
    </source>
</evidence>
<accession>A0A9P8WD21</accession>
<sequence length="556" mass="59982">MTTPDQTAVIVIGGSLVGLSTALFLSSWNVPVILLESHPSSSVHPRALGYTTRTIECYRSVGIESRLPVTHWTGGPPRRVSVQSLAGKWQDEQHWTPKPNEPPGPPPAGAGGRPSNLYEGISPVAAIAVSQDKIEPVLRETAREKGADLRLGHKVTNWSQDNDGVTVTAADSNGVECTIQGKYLIACDGAHSPVREALGITRSGVGHLKVLRSILFFCPRLDKYLKFGIAQFQIEGREDGFEGFMMTYGGGRWALMWNPPDKVAATREEMDEATQKDMIRKAAGENLPEEDIELITTGEWQLSGLVADTFSSGRVFIAGDAAHTLPPNRGGYGANTGIADAHNLAWKLASVLNGTSRPDLLRTYDAERRPAAKVRHDQMFVRDDYTRHIKGLEWAGRGTIILDDVAMELGQMYRSEGVVGGDEDVPAAKRPDEWNGQPGTRAPHVSLRRDGEAISSLDLFCHGWVLVSKDIAWEKPASLASEATGVDVAFVHVGEDADVQETDGGIVGESFGIGETGAILVRPDGYVAWRSSSNGDKEMKALGSVLGQVSFATKGN</sequence>
<keyword evidence="6" id="KW-1133">Transmembrane helix</keyword>
<feature type="compositionally biased region" description="Pro residues" evidence="5">
    <location>
        <begin position="99"/>
        <end position="108"/>
    </location>
</feature>
<dbReference type="PANTHER" id="PTHR43004:SF19">
    <property type="entry name" value="BINDING MONOOXYGENASE, PUTATIVE (JCVI)-RELATED"/>
    <property type="match status" value="1"/>
</dbReference>
<keyword evidence="6" id="KW-0472">Membrane</keyword>
<dbReference type="Gene3D" id="3.50.50.60">
    <property type="entry name" value="FAD/NAD(P)-binding domain"/>
    <property type="match status" value="1"/>
</dbReference>
<keyword evidence="2" id="KW-0285">Flavoprotein</keyword>
<dbReference type="Pfam" id="PF21274">
    <property type="entry name" value="Rng_hyd_C"/>
    <property type="match status" value="1"/>
</dbReference>
<keyword evidence="4" id="KW-0560">Oxidoreductase</keyword>
<dbReference type="EMBL" id="JAGPYM010000005">
    <property type="protein sequence ID" value="KAH6894456.1"/>
    <property type="molecule type" value="Genomic_DNA"/>
</dbReference>
<organism evidence="8 9">
    <name type="scientific">Thelonectria olida</name>
    <dbReference type="NCBI Taxonomy" id="1576542"/>
    <lineage>
        <taxon>Eukaryota</taxon>
        <taxon>Fungi</taxon>
        <taxon>Dikarya</taxon>
        <taxon>Ascomycota</taxon>
        <taxon>Pezizomycotina</taxon>
        <taxon>Sordariomycetes</taxon>
        <taxon>Hypocreomycetidae</taxon>
        <taxon>Hypocreales</taxon>
        <taxon>Nectriaceae</taxon>
        <taxon>Thelonectria</taxon>
    </lineage>
</organism>
<dbReference type="AlphaFoldDB" id="A0A9P8WD21"/>
<keyword evidence="9" id="KW-1185">Reference proteome</keyword>
<keyword evidence="3" id="KW-0274">FAD</keyword>
<evidence type="ECO:0000256" key="3">
    <source>
        <dbReference type="ARBA" id="ARBA00022827"/>
    </source>
</evidence>
<dbReference type="GO" id="GO:0016709">
    <property type="term" value="F:oxidoreductase activity, acting on paired donors, with incorporation or reduction of molecular oxygen, NAD(P)H as one donor, and incorporation of one atom of oxygen"/>
    <property type="evidence" value="ECO:0007669"/>
    <property type="project" value="UniProtKB-ARBA"/>
</dbReference>
<keyword evidence="6" id="KW-0812">Transmembrane</keyword>
<dbReference type="Proteomes" id="UP000777438">
    <property type="component" value="Unassembled WGS sequence"/>
</dbReference>
<feature type="domain" description="FAD-binding" evidence="7">
    <location>
        <begin position="7"/>
        <end position="373"/>
    </location>
</feature>
<protein>
    <submittedName>
        <fullName evidence="8">FAD binding domain-containing protein</fullName>
    </submittedName>
</protein>
<dbReference type="GO" id="GO:0071949">
    <property type="term" value="F:FAD binding"/>
    <property type="evidence" value="ECO:0007669"/>
    <property type="project" value="InterPro"/>
</dbReference>
<dbReference type="OrthoDB" id="2690153at2759"/>
<dbReference type="Pfam" id="PF01494">
    <property type="entry name" value="FAD_binding_3"/>
    <property type="match status" value="1"/>
</dbReference>
<evidence type="ECO:0000256" key="4">
    <source>
        <dbReference type="ARBA" id="ARBA00023002"/>
    </source>
</evidence>
<comment type="caution">
    <text evidence="8">The sequence shown here is derived from an EMBL/GenBank/DDBJ whole genome shotgun (WGS) entry which is preliminary data.</text>
</comment>
<reference evidence="8 9" key="1">
    <citation type="journal article" date="2021" name="Nat. Commun.">
        <title>Genetic determinants of endophytism in the Arabidopsis root mycobiome.</title>
        <authorList>
            <person name="Mesny F."/>
            <person name="Miyauchi S."/>
            <person name="Thiergart T."/>
            <person name="Pickel B."/>
            <person name="Atanasova L."/>
            <person name="Karlsson M."/>
            <person name="Huettel B."/>
            <person name="Barry K.W."/>
            <person name="Haridas S."/>
            <person name="Chen C."/>
            <person name="Bauer D."/>
            <person name="Andreopoulos W."/>
            <person name="Pangilinan J."/>
            <person name="LaButti K."/>
            <person name="Riley R."/>
            <person name="Lipzen A."/>
            <person name="Clum A."/>
            <person name="Drula E."/>
            <person name="Henrissat B."/>
            <person name="Kohler A."/>
            <person name="Grigoriev I.V."/>
            <person name="Martin F.M."/>
            <person name="Hacquard S."/>
        </authorList>
    </citation>
    <scope>NUCLEOTIDE SEQUENCE [LARGE SCALE GENOMIC DNA]</scope>
    <source>
        <strain evidence="8 9">MPI-CAGE-CH-0241</strain>
    </source>
</reference>
<dbReference type="InterPro" id="IPR036188">
    <property type="entry name" value="FAD/NAD-bd_sf"/>
</dbReference>
<dbReference type="SUPFAM" id="SSF51905">
    <property type="entry name" value="FAD/NAD(P)-binding domain"/>
    <property type="match status" value="1"/>
</dbReference>
<evidence type="ECO:0000256" key="6">
    <source>
        <dbReference type="SAM" id="Phobius"/>
    </source>
</evidence>
<evidence type="ECO:0000256" key="1">
    <source>
        <dbReference type="ARBA" id="ARBA00001974"/>
    </source>
</evidence>
<feature type="transmembrane region" description="Helical" evidence="6">
    <location>
        <begin position="7"/>
        <end position="28"/>
    </location>
</feature>
<evidence type="ECO:0000259" key="7">
    <source>
        <dbReference type="Pfam" id="PF01494"/>
    </source>
</evidence>
<proteinExistence type="predicted"/>
<dbReference type="InterPro" id="IPR050641">
    <property type="entry name" value="RIFMO-like"/>
</dbReference>
<dbReference type="Gene3D" id="3.40.30.120">
    <property type="match status" value="1"/>
</dbReference>
<dbReference type="Gene3D" id="3.30.9.10">
    <property type="entry name" value="D-Amino Acid Oxidase, subunit A, domain 2"/>
    <property type="match status" value="1"/>
</dbReference>
<comment type="cofactor">
    <cofactor evidence="1">
        <name>FAD</name>
        <dbReference type="ChEBI" id="CHEBI:57692"/>
    </cofactor>
</comment>
<evidence type="ECO:0000256" key="5">
    <source>
        <dbReference type="SAM" id="MobiDB-lite"/>
    </source>
</evidence>
<dbReference type="PRINTS" id="PR00420">
    <property type="entry name" value="RNGMNOXGNASE"/>
</dbReference>
<gene>
    <name evidence="8" type="ORF">B0T10DRAFT_480505</name>
</gene>
<dbReference type="PANTHER" id="PTHR43004">
    <property type="entry name" value="TRK SYSTEM POTASSIUM UPTAKE PROTEIN"/>
    <property type="match status" value="1"/>
</dbReference>